<name>M7N4L2_9BACT</name>
<evidence type="ECO:0000313" key="1">
    <source>
        <dbReference type="EMBL" id="EMR02166.1"/>
    </source>
</evidence>
<keyword evidence="2" id="KW-1185">Reference proteome</keyword>
<dbReference type="Proteomes" id="UP000011910">
    <property type="component" value="Unassembled WGS sequence"/>
</dbReference>
<protein>
    <submittedName>
        <fullName evidence="1">Uncharacterized protein</fullName>
    </submittedName>
</protein>
<dbReference type="AlphaFoldDB" id="M7N4L2"/>
<dbReference type="EMBL" id="AODQ01000070">
    <property type="protein sequence ID" value="EMR02166.1"/>
    <property type="molecule type" value="Genomic_DNA"/>
</dbReference>
<accession>M7N4L2</accession>
<gene>
    <name evidence="1" type="ORF">ADICEAN_02680</name>
</gene>
<comment type="caution">
    <text evidence="1">The sequence shown here is derived from an EMBL/GenBank/DDBJ whole genome shotgun (WGS) entry which is preliminary data.</text>
</comment>
<proteinExistence type="predicted"/>
<sequence length="212" mass="22358">MVVGAAGIQDFHQAVYILLLQVLAHAVYRLAHIILKDGVGQVAGKSGQAVVIAIQAGVGHTLPHAGVHQVVEHIALNVQHPAVYLRIFVVAKVVKAPALWLQVGIYPFRHIKGIGAKAILGNGLHGALLLGGRHGGERLRGAFLLVKGTVYVHTAHIAADHPKAGGMLAGQYQVGIAQGMEGFIFGYQAVLKGRISLFHHFHPLNGIANGIA</sequence>
<evidence type="ECO:0000313" key="2">
    <source>
        <dbReference type="Proteomes" id="UP000011910"/>
    </source>
</evidence>
<organism evidence="1 2">
    <name type="scientific">Cesiribacter andamanensis AMV16</name>
    <dbReference type="NCBI Taxonomy" id="1279009"/>
    <lineage>
        <taxon>Bacteria</taxon>
        <taxon>Pseudomonadati</taxon>
        <taxon>Bacteroidota</taxon>
        <taxon>Cytophagia</taxon>
        <taxon>Cytophagales</taxon>
        <taxon>Cesiribacteraceae</taxon>
        <taxon>Cesiribacter</taxon>
    </lineage>
</organism>
<reference evidence="1 2" key="1">
    <citation type="journal article" date="2013" name="Genome Announc.">
        <title>Draft Genome Sequence of Cesiribacter andamanensis Strain AMV16T, Isolated from a Soil Sample from a Mud Volcano in the Andaman Islands, India.</title>
        <authorList>
            <person name="Shivaji S."/>
            <person name="Ara S."/>
            <person name="Begum Z."/>
            <person name="Srinivas T.N."/>
            <person name="Singh A."/>
            <person name="Kumar Pinnaka A."/>
        </authorList>
    </citation>
    <scope>NUCLEOTIDE SEQUENCE [LARGE SCALE GENOMIC DNA]</scope>
    <source>
        <strain evidence="1 2">AMV16</strain>
    </source>
</reference>